<proteinExistence type="predicted"/>
<evidence type="ECO:0000313" key="2">
    <source>
        <dbReference type="Proteomes" id="UP000663860"/>
    </source>
</evidence>
<reference evidence="1" key="1">
    <citation type="submission" date="2021-02" db="EMBL/GenBank/DDBJ databases">
        <authorList>
            <person name="Nowell W R."/>
        </authorList>
    </citation>
    <scope>NUCLEOTIDE SEQUENCE</scope>
</reference>
<evidence type="ECO:0000313" key="1">
    <source>
        <dbReference type="EMBL" id="CAF1186300.1"/>
    </source>
</evidence>
<organism evidence="1 2">
    <name type="scientific">Adineta steineri</name>
    <dbReference type="NCBI Taxonomy" id="433720"/>
    <lineage>
        <taxon>Eukaryota</taxon>
        <taxon>Metazoa</taxon>
        <taxon>Spiralia</taxon>
        <taxon>Gnathifera</taxon>
        <taxon>Rotifera</taxon>
        <taxon>Eurotatoria</taxon>
        <taxon>Bdelloidea</taxon>
        <taxon>Adinetida</taxon>
        <taxon>Adinetidae</taxon>
        <taxon>Adineta</taxon>
    </lineage>
</organism>
<name>A0A814VAA5_9BILA</name>
<dbReference type="EMBL" id="CAJNOE010000383">
    <property type="protein sequence ID" value="CAF1186300.1"/>
    <property type="molecule type" value="Genomic_DNA"/>
</dbReference>
<dbReference type="AlphaFoldDB" id="A0A814VAA5"/>
<sequence length="581" mass="69148">MFLPIYTNQISSTIKDPFEYFQKLTRDTQIYPQCDLIPPFKTQLDSSFFDNDLRQWQRKKNPPPIHRTLEAFVQLDTLRQSTYFSHILQGNSQAKVPGILYFYLSAAAQLHTLKQLSLINGKSLDTVQTVRYAFDSNEVFRVPWYKIGGSFMNFERPFSIYAFSTESPLHLSIIDSGVGSFSKNDYTLRFFEHFNTVYNNPLKTFRNYDEYFNALIQTWSTRTRSDQDDLADWGKETKEYNDLLQYKNYFPLPYRSVPKPDRTDMTDKQSEFNPVFPYTDLVYDYYRDPNYYRYARGWFLNYTQAESNQYMLNYGILPDRIQRNVLLPMFEQNRRTLEAFVQLDTLRQSTYFSHILQGNSQAKVPGILYFYLSAAAQLHTLKQLSLINGKSLDTIQTVRYAFDSNEVFRVPWYKIGGSFMNFERPFSIYAFSTESPLHLSIIDSGVGSSSKNDYTLRFFEHFNTVYNNPLKTFRNYDEYFNALIQTWSTRTRSDQDDLADWGKETKEYNDLLQYKNYFPLPYRSVPKPDRTDMTDKQSEFNPVFPYADLVYDYYRDPNYYRYARGWFLNYTQAESNQYMYK</sequence>
<accession>A0A814VAA5</accession>
<comment type="caution">
    <text evidence="1">The sequence shown here is derived from an EMBL/GenBank/DDBJ whole genome shotgun (WGS) entry which is preliminary data.</text>
</comment>
<dbReference type="Proteomes" id="UP000663860">
    <property type="component" value="Unassembled WGS sequence"/>
</dbReference>
<protein>
    <submittedName>
        <fullName evidence="1">Uncharacterized protein</fullName>
    </submittedName>
</protein>
<gene>
    <name evidence="1" type="ORF">IZO911_LOCUS27767</name>
</gene>